<evidence type="ECO:0000259" key="1">
    <source>
        <dbReference type="Pfam" id="PF00109"/>
    </source>
</evidence>
<dbReference type="GO" id="GO:0016746">
    <property type="term" value="F:acyltransferase activity"/>
    <property type="evidence" value="ECO:0007669"/>
    <property type="project" value="InterPro"/>
</dbReference>
<organism evidence="2 3">
    <name type="scientific">Cellvibrio mixtus</name>
    <dbReference type="NCBI Taxonomy" id="39650"/>
    <lineage>
        <taxon>Bacteria</taxon>
        <taxon>Pseudomonadati</taxon>
        <taxon>Pseudomonadota</taxon>
        <taxon>Gammaproteobacteria</taxon>
        <taxon>Cellvibrionales</taxon>
        <taxon>Cellvibrionaceae</taxon>
        <taxon>Cellvibrio</taxon>
    </lineage>
</organism>
<keyword evidence="3" id="KW-1185">Reference proteome</keyword>
<gene>
    <name evidence="2" type="ORF">CBP51_19805</name>
</gene>
<evidence type="ECO:0000313" key="3">
    <source>
        <dbReference type="Proteomes" id="UP000216101"/>
    </source>
</evidence>
<comment type="caution">
    <text evidence="2">The sequence shown here is derived from an EMBL/GenBank/DDBJ whole genome shotgun (WGS) entry which is preliminary data.</text>
</comment>
<protein>
    <recommendedName>
        <fullName evidence="1">Beta-ketoacyl synthase-like N-terminal domain-containing protein</fullName>
    </recommendedName>
</protein>
<dbReference type="Gene3D" id="3.40.47.10">
    <property type="match status" value="1"/>
</dbReference>
<dbReference type="RefSeq" id="WP_094986287.1">
    <property type="nucleotide sequence ID" value="NZ_NHNI01000004.1"/>
</dbReference>
<dbReference type="AlphaFoldDB" id="A0A266Q1A0"/>
<dbReference type="Pfam" id="PF00109">
    <property type="entry name" value="ketoacyl-synt"/>
    <property type="match status" value="1"/>
</dbReference>
<dbReference type="InterPro" id="IPR016039">
    <property type="entry name" value="Thiolase-like"/>
</dbReference>
<dbReference type="SUPFAM" id="SSF53901">
    <property type="entry name" value="Thiolase-like"/>
    <property type="match status" value="1"/>
</dbReference>
<dbReference type="Proteomes" id="UP000216101">
    <property type="component" value="Unassembled WGS sequence"/>
</dbReference>
<dbReference type="EMBL" id="NHNI01000004">
    <property type="protein sequence ID" value="OZY83648.1"/>
    <property type="molecule type" value="Genomic_DNA"/>
</dbReference>
<evidence type="ECO:0000313" key="2">
    <source>
        <dbReference type="EMBL" id="OZY83648.1"/>
    </source>
</evidence>
<feature type="domain" description="Beta-ketoacyl synthase-like N-terminal" evidence="1">
    <location>
        <begin position="141"/>
        <end position="210"/>
    </location>
</feature>
<accession>A0A266Q1A0</accession>
<reference evidence="3" key="1">
    <citation type="submission" date="2017-05" db="EMBL/GenBank/DDBJ databases">
        <authorList>
            <person name="Barney B.M."/>
        </authorList>
    </citation>
    <scope>NUCLEOTIDE SEQUENCE [LARGE SCALE GENOMIC DNA]</scope>
    <source>
        <strain evidence="3">PSBB022</strain>
    </source>
</reference>
<name>A0A266Q1A0_9GAMM</name>
<dbReference type="InterPro" id="IPR014030">
    <property type="entry name" value="Ketoacyl_synth_N"/>
</dbReference>
<sequence>MRTTYIAKTHLITAAGPNSLSNFYAYRAGINTYQSANYHTPDHHQITLSLIPGGALLPLAEDLEDTDLSFRDERLLQMASTGAFDILAGHQGEPVPLIMAGPENYPGLDNQLPTQFLSLLRKQATLPIAYSASRILCTGRTGMLEAIKLAQHYLEGGHVEQVLVGGVDCCQHTHWLHLLDRDGRLKSESPQGVADTFVPGEGIAFLLLTNNPALAMSENGYRITLSQPGFGEEPGHIYSELPYQGNGLDTAVKAALSHLPEPASISTVFSSMNGEHYWAKEFGVAMTRSSHRLAHFKHEHPADCYGDLGAATGGALIALAALNCLTSSTPTNALVCTSSDSAYRAAIGVIPERISA</sequence>
<proteinExistence type="predicted"/>